<dbReference type="Proteomes" id="UP000695026">
    <property type="component" value="Unplaced"/>
</dbReference>
<dbReference type="Pfam" id="PF13385">
    <property type="entry name" value="Laminin_G_3"/>
    <property type="match status" value="1"/>
</dbReference>
<accession>A0A9F2RC36</accession>
<dbReference type="GO" id="GO:0005615">
    <property type="term" value="C:extracellular space"/>
    <property type="evidence" value="ECO:0007669"/>
    <property type="project" value="TreeGrafter"/>
</dbReference>
<dbReference type="InterPro" id="IPR000800">
    <property type="entry name" value="Notch_dom"/>
</dbReference>
<dbReference type="AlphaFoldDB" id="A0A9F2RC36"/>
<feature type="chain" id="PRO_5039907255" evidence="6">
    <location>
        <begin position="22"/>
        <end position="572"/>
    </location>
</feature>
<feature type="domain" description="LNR" evidence="7">
    <location>
        <begin position="431"/>
        <end position="473"/>
    </location>
</feature>
<dbReference type="SMART" id="SM00004">
    <property type="entry name" value="NL"/>
    <property type="match status" value="1"/>
</dbReference>
<evidence type="ECO:0000256" key="5">
    <source>
        <dbReference type="SAM" id="MobiDB-lite"/>
    </source>
</evidence>
<dbReference type="InterPro" id="IPR043543">
    <property type="entry name" value="PAPPA/PAPPA2"/>
</dbReference>
<feature type="compositionally biased region" description="Low complexity" evidence="5">
    <location>
        <begin position="63"/>
        <end position="79"/>
    </location>
</feature>
<keyword evidence="3" id="KW-1015">Disulfide bond</keyword>
<dbReference type="PANTHER" id="PTHR46130">
    <property type="entry name" value="LAMGL DOMAIN-CONTAINING PROTEIN"/>
    <property type="match status" value="1"/>
</dbReference>
<feature type="signal peptide" evidence="6">
    <location>
        <begin position="1"/>
        <end position="21"/>
    </location>
</feature>
<keyword evidence="2" id="KW-0677">Repeat</keyword>
<organism evidence="9 10">
    <name type="scientific">Python bivittatus</name>
    <name type="common">Burmese python</name>
    <name type="synonym">Python molurus bivittatus</name>
    <dbReference type="NCBI Taxonomy" id="176946"/>
    <lineage>
        <taxon>Eukaryota</taxon>
        <taxon>Metazoa</taxon>
        <taxon>Chordata</taxon>
        <taxon>Craniata</taxon>
        <taxon>Vertebrata</taxon>
        <taxon>Euteleostomi</taxon>
        <taxon>Lepidosauria</taxon>
        <taxon>Squamata</taxon>
        <taxon>Bifurcata</taxon>
        <taxon>Unidentata</taxon>
        <taxon>Episquamata</taxon>
        <taxon>Toxicofera</taxon>
        <taxon>Serpentes</taxon>
        <taxon>Henophidia</taxon>
        <taxon>Pythonidae</taxon>
        <taxon>Python</taxon>
    </lineage>
</organism>
<evidence type="ECO:0000256" key="3">
    <source>
        <dbReference type="ARBA" id="ARBA00023157"/>
    </source>
</evidence>
<evidence type="ECO:0000256" key="1">
    <source>
        <dbReference type="ARBA" id="ARBA00022729"/>
    </source>
</evidence>
<dbReference type="PANTHER" id="PTHR46130:SF1">
    <property type="entry name" value="PAPPALYSIN-2"/>
    <property type="match status" value="1"/>
</dbReference>
<dbReference type="KEGG" id="pbi:103068282"/>
<dbReference type="Gene3D" id="3.30.300.320">
    <property type="match status" value="1"/>
</dbReference>
<dbReference type="GeneID" id="103068282"/>
<evidence type="ECO:0000313" key="9">
    <source>
        <dbReference type="Proteomes" id="UP000695026"/>
    </source>
</evidence>
<keyword evidence="1 6" id="KW-0732">Signal</keyword>
<proteinExistence type="predicted"/>
<dbReference type="GO" id="GO:0007166">
    <property type="term" value="P:cell surface receptor signaling pathway"/>
    <property type="evidence" value="ECO:0007669"/>
    <property type="project" value="TreeGrafter"/>
</dbReference>
<dbReference type="RefSeq" id="XP_007442178.1">
    <property type="nucleotide sequence ID" value="XM_007442116.1"/>
</dbReference>
<evidence type="ECO:0000313" key="10">
    <source>
        <dbReference type="RefSeq" id="XP_007442178.1"/>
    </source>
</evidence>
<sequence length="572" mass="63851">MAGPPVSSLLVAVVCLLGVEGSHPSWGRQSESRSAASLDGEPCWVSKATAAALPRHPYASYPRPTVGAAAPAGRRTAPSRLRRAASSDGSSVEDTWEESNVFPLRPRAKAGPSAAAAGWAPDSVAALYFSGRAEQLMLRPGALAELPRGEFTIEAWVKPEGGQSNPAIIAGVFDNCSHIGSDKGWTLGIRSQENPGRKNARFFFSLRTDRIKRSATILAYHRYQLHTWIHVAATYSGKEMLLYVNGKRVARSSQQSGDLHSPFMASCRTLILGGSNSDGHNFRGYLALLALWSIAVPQEKLQRAFLRKFEDRETSLLLSAKFSRLPQQWVTFKDGAYPQVEIIYIPEPHVLSPLIPPLCGQTACDNVELISHYNSHWPLRNEKVVHYRVVNIYDDDGLHPIVSEEQIAHQHQVLNEAFGRYNITWQLRIHKVYNSLLRYRAILMNCEPGKIGNEFCNPECKHPLTGYDGGDCRWLGRCYVWERRDGVCNMECNNMLHNFDDGDCCNPKVTNVRKTCFDPDSPQRAYMSMKELKEVLQLNSTHFLNIYFASSVQEELAGAGTWPWDKDALSHL</sequence>
<evidence type="ECO:0000256" key="2">
    <source>
        <dbReference type="ARBA" id="ARBA00022737"/>
    </source>
</evidence>
<evidence type="ECO:0000256" key="4">
    <source>
        <dbReference type="ARBA" id="ARBA00023180"/>
    </source>
</evidence>
<name>A0A9F2RC36_PYTBI</name>
<evidence type="ECO:0000256" key="6">
    <source>
        <dbReference type="SAM" id="SignalP"/>
    </source>
</evidence>
<dbReference type="OMA" id="WRISIET"/>
<keyword evidence="9" id="KW-1185">Reference proteome</keyword>
<dbReference type="SMART" id="SM00560">
    <property type="entry name" value="LamGL"/>
    <property type="match status" value="1"/>
</dbReference>
<feature type="region of interest" description="Disordered" evidence="5">
    <location>
        <begin position="63"/>
        <end position="94"/>
    </location>
</feature>
<dbReference type="InterPro" id="IPR013320">
    <property type="entry name" value="ConA-like_dom_sf"/>
</dbReference>
<dbReference type="InterPro" id="IPR006558">
    <property type="entry name" value="LamG-like"/>
</dbReference>
<keyword evidence="4" id="KW-0325">Glycoprotein</keyword>
<gene>
    <name evidence="10" type="primary">LOC103068282</name>
</gene>
<dbReference type="SUPFAM" id="SSF49899">
    <property type="entry name" value="Concanavalin A-like lectins/glucanases"/>
    <property type="match status" value="1"/>
</dbReference>
<evidence type="ECO:0000259" key="8">
    <source>
        <dbReference type="SMART" id="SM00560"/>
    </source>
</evidence>
<dbReference type="OrthoDB" id="536211at2759"/>
<feature type="domain" description="LamG-like jellyroll fold" evidence="8">
    <location>
        <begin position="149"/>
        <end position="299"/>
    </location>
</feature>
<dbReference type="GO" id="GO:0004222">
    <property type="term" value="F:metalloendopeptidase activity"/>
    <property type="evidence" value="ECO:0007669"/>
    <property type="project" value="TreeGrafter"/>
</dbReference>
<evidence type="ECO:0000259" key="7">
    <source>
        <dbReference type="SMART" id="SM00004"/>
    </source>
</evidence>
<feature type="non-terminal residue" evidence="10">
    <location>
        <position position="572"/>
    </location>
</feature>
<dbReference type="GO" id="GO:0006508">
    <property type="term" value="P:proteolysis"/>
    <property type="evidence" value="ECO:0007669"/>
    <property type="project" value="TreeGrafter"/>
</dbReference>
<reference evidence="10" key="1">
    <citation type="submission" date="2025-08" db="UniProtKB">
        <authorList>
            <consortium name="RefSeq"/>
        </authorList>
    </citation>
    <scope>IDENTIFICATION</scope>
    <source>
        <tissue evidence="10">Liver</tissue>
    </source>
</reference>
<protein>
    <submittedName>
        <fullName evidence="10">Pappalysin-2-like</fullName>
    </submittedName>
</protein>
<dbReference type="Gene3D" id="2.60.120.200">
    <property type="match status" value="1"/>
</dbReference>